<evidence type="ECO:0000256" key="3">
    <source>
        <dbReference type="ARBA" id="ARBA00022490"/>
    </source>
</evidence>
<evidence type="ECO:0000256" key="1">
    <source>
        <dbReference type="ARBA" id="ARBA00004123"/>
    </source>
</evidence>
<organism evidence="7 8">
    <name type="scientific">Carnegiea gigantea</name>
    <dbReference type="NCBI Taxonomy" id="171969"/>
    <lineage>
        <taxon>Eukaryota</taxon>
        <taxon>Viridiplantae</taxon>
        <taxon>Streptophyta</taxon>
        <taxon>Embryophyta</taxon>
        <taxon>Tracheophyta</taxon>
        <taxon>Spermatophyta</taxon>
        <taxon>Magnoliopsida</taxon>
        <taxon>eudicotyledons</taxon>
        <taxon>Gunneridae</taxon>
        <taxon>Pentapetalae</taxon>
        <taxon>Caryophyllales</taxon>
        <taxon>Cactineae</taxon>
        <taxon>Cactaceae</taxon>
        <taxon>Cactoideae</taxon>
        <taxon>Echinocereeae</taxon>
        <taxon>Carnegiea</taxon>
    </lineage>
</organism>
<evidence type="ECO:0000256" key="2">
    <source>
        <dbReference type="ARBA" id="ARBA00004496"/>
    </source>
</evidence>
<protein>
    <recommendedName>
        <fullName evidence="6">CSN8/PSMD8/EIF3K domain-containing protein</fullName>
    </recommendedName>
</protein>
<evidence type="ECO:0000313" key="7">
    <source>
        <dbReference type="EMBL" id="KAJ8433182.1"/>
    </source>
</evidence>
<gene>
    <name evidence="7" type="ORF">Cgig2_025573</name>
</gene>
<dbReference type="GO" id="GO:0010387">
    <property type="term" value="P:COP9 signalosome assembly"/>
    <property type="evidence" value="ECO:0007669"/>
    <property type="project" value="InterPro"/>
</dbReference>
<sequence>MDFSPLTDAIASRFYDKIADICDNLMLHVAAEGIVFQCEWPYAIHLLGHIYAGDINSARFLWKSIPSEIKDSQPELIAAWRIGQKLWTRDYDGVYEAIRGFNWGPQTQPIVAAFSGKSAYCSSAAGRDVTVQTESYTKKMFQLLLDAYSTISVQDTALFLGMSEDDATKYVLQEGWILDSASRMFTVKKQSIVAEQKLDPSKLQRLTEYVFQLEH</sequence>
<evidence type="ECO:0000259" key="6">
    <source>
        <dbReference type="Pfam" id="PF10075"/>
    </source>
</evidence>
<evidence type="ECO:0000313" key="8">
    <source>
        <dbReference type="Proteomes" id="UP001153076"/>
    </source>
</evidence>
<dbReference type="PANTHER" id="PTHR13339">
    <property type="entry name" value="COP9 SIGNALOSOME COMPLEX SUBUNIT 8"/>
    <property type="match status" value="1"/>
</dbReference>
<keyword evidence="3" id="KW-0963">Cytoplasm</keyword>
<comment type="subcellular location">
    <subcellularLocation>
        <location evidence="2">Cytoplasm</location>
    </subcellularLocation>
    <subcellularLocation>
        <location evidence="1">Nucleus</location>
    </subcellularLocation>
</comment>
<keyword evidence="8" id="KW-1185">Reference proteome</keyword>
<dbReference type="Pfam" id="PF10075">
    <property type="entry name" value="CSN8_PSD8_EIF3K"/>
    <property type="match status" value="1"/>
</dbReference>
<dbReference type="PANTHER" id="PTHR13339:SF0">
    <property type="entry name" value="COP9 SIGNALOSOME COMPLEX SUBUNIT 8"/>
    <property type="match status" value="1"/>
</dbReference>
<dbReference type="GO" id="GO:0008180">
    <property type="term" value="C:COP9 signalosome"/>
    <property type="evidence" value="ECO:0007669"/>
    <property type="project" value="UniProtKB-KW"/>
</dbReference>
<name>A0A9Q1Q8U0_9CARY</name>
<dbReference type="InterPro" id="IPR033464">
    <property type="entry name" value="CSN8_PSD8_EIF3K"/>
</dbReference>
<evidence type="ECO:0000256" key="5">
    <source>
        <dbReference type="ARBA" id="ARBA00023242"/>
    </source>
</evidence>
<feature type="domain" description="CSN8/PSMD8/EIF3K" evidence="6">
    <location>
        <begin position="40"/>
        <end position="194"/>
    </location>
</feature>
<evidence type="ECO:0000256" key="4">
    <source>
        <dbReference type="ARBA" id="ARBA00022790"/>
    </source>
</evidence>
<reference evidence="7" key="1">
    <citation type="submission" date="2022-04" db="EMBL/GenBank/DDBJ databases">
        <title>Carnegiea gigantea Genome sequencing and assembly v2.</title>
        <authorList>
            <person name="Copetti D."/>
            <person name="Sanderson M.J."/>
            <person name="Burquez A."/>
            <person name="Wojciechowski M.F."/>
        </authorList>
    </citation>
    <scope>NUCLEOTIDE SEQUENCE</scope>
    <source>
        <strain evidence="7">SGP5-SGP5p</strain>
        <tissue evidence="7">Aerial part</tissue>
    </source>
</reference>
<proteinExistence type="predicted"/>
<accession>A0A9Q1Q8U0</accession>
<dbReference type="InterPro" id="IPR033205">
    <property type="entry name" value="COP9_CSN8"/>
</dbReference>
<dbReference type="GO" id="GO:0005737">
    <property type="term" value="C:cytoplasm"/>
    <property type="evidence" value="ECO:0007669"/>
    <property type="project" value="UniProtKB-SubCell"/>
</dbReference>
<keyword evidence="4" id="KW-0736">Signalosome</keyword>
<dbReference type="OrthoDB" id="5351233at2759"/>
<dbReference type="EMBL" id="JAKOGI010000555">
    <property type="protein sequence ID" value="KAJ8433182.1"/>
    <property type="molecule type" value="Genomic_DNA"/>
</dbReference>
<keyword evidence="5" id="KW-0539">Nucleus</keyword>
<dbReference type="Proteomes" id="UP001153076">
    <property type="component" value="Unassembled WGS sequence"/>
</dbReference>
<dbReference type="AlphaFoldDB" id="A0A9Q1Q8U0"/>
<dbReference type="GO" id="GO:0000338">
    <property type="term" value="P:protein deneddylation"/>
    <property type="evidence" value="ECO:0007669"/>
    <property type="project" value="InterPro"/>
</dbReference>
<comment type="caution">
    <text evidence="7">The sequence shown here is derived from an EMBL/GenBank/DDBJ whole genome shotgun (WGS) entry which is preliminary data.</text>
</comment>